<sequence length="297" mass="32139">MSGVDVLSETLSSIRIGRAQACSVRQAGAWGWRYPSFSGSGFHLVTAGEAWLVTRGGPPRHLKTGDVVFTPAGAEHGLSHAPAALTGLPRAVREEDLPQPDPADVEFLCGAYWLDHGQVSPQLRSLPDVIAVTPDHARNPQLRPLLDLMRAHLAETGPGTGVTRPALLDLMLTHLLRQWLQENPDPLDAPIARVLSRIHAAPDHPWTVPDLSAIAGLSRTAFSERFTTVTGQPPKRYLTGRRLADAARLLRETDTPLSAIARRVGYSTEFALSNAFRREYGIAPGRFRAEAALSAGP</sequence>
<organism evidence="7 8">
    <name type="scientific">Kineosporia mesophila</name>
    <dbReference type="NCBI Taxonomy" id="566012"/>
    <lineage>
        <taxon>Bacteria</taxon>
        <taxon>Bacillati</taxon>
        <taxon>Actinomycetota</taxon>
        <taxon>Actinomycetes</taxon>
        <taxon>Kineosporiales</taxon>
        <taxon>Kineosporiaceae</taxon>
        <taxon>Kineosporia</taxon>
    </lineage>
</organism>
<dbReference type="SUPFAM" id="SSF51215">
    <property type="entry name" value="Regulatory protein AraC"/>
    <property type="match status" value="1"/>
</dbReference>
<dbReference type="PANTHER" id="PTHR46796">
    <property type="entry name" value="HTH-TYPE TRANSCRIPTIONAL ACTIVATOR RHAS-RELATED"/>
    <property type="match status" value="1"/>
</dbReference>
<dbReference type="InterPro" id="IPR018060">
    <property type="entry name" value="HTH_AraC"/>
</dbReference>
<protein>
    <submittedName>
        <fullName evidence="7">AraC family transcriptional regulator</fullName>
    </submittedName>
</protein>
<feature type="domain" description="HTH araC/xylS-type" evidence="6">
    <location>
        <begin position="192"/>
        <end position="290"/>
    </location>
</feature>
<dbReference type="SMART" id="SM00342">
    <property type="entry name" value="HTH_ARAC"/>
    <property type="match status" value="1"/>
</dbReference>
<evidence type="ECO:0000256" key="5">
    <source>
        <dbReference type="ARBA" id="ARBA00023163"/>
    </source>
</evidence>
<dbReference type="PANTHER" id="PTHR46796:SF13">
    <property type="entry name" value="HTH-TYPE TRANSCRIPTIONAL ACTIVATOR RHAS"/>
    <property type="match status" value="1"/>
</dbReference>
<dbReference type="Proteomes" id="UP001501074">
    <property type="component" value="Unassembled WGS sequence"/>
</dbReference>
<dbReference type="Gene3D" id="1.10.10.60">
    <property type="entry name" value="Homeodomain-like"/>
    <property type="match status" value="2"/>
</dbReference>
<dbReference type="InterPro" id="IPR032783">
    <property type="entry name" value="AraC_lig"/>
</dbReference>
<keyword evidence="3" id="KW-0238">DNA-binding</keyword>
<keyword evidence="8" id="KW-1185">Reference proteome</keyword>
<keyword evidence="1" id="KW-0963">Cytoplasm</keyword>
<dbReference type="EMBL" id="BAAAZO010000005">
    <property type="protein sequence ID" value="GAA3615034.1"/>
    <property type="molecule type" value="Genomic_DNA"/>
</dbReference>
<dbReference type="PROSITE" id="PS00041">
    <property type="entry name" value="HTH_ARAC_FAMILY_1"/>
    <property type="match status" value="1"/>
</dbReference>
<evidence type="ECO:0000256" key="4">
    <source>
        <dbReference type="ARBA" id="ARBA00023159"/>
    </source>
</evidence>
<evidence type="ECO:0000259" key="6">
    <source>
        <dbReference type="PROSITE" id="PS01124"/>
    </source>
</evidence>
<evidence type="ECO:0000313" key="8">
    <source>
        <dbReference type="Proteomes" id="UP001501074"/>
    </source>
</evidence>
<evidence type="ECO:0000256" key="1">
    <source>
        <dbReference type="ARBA" id="ARBA00022490"/>
    </source>
</evidence>
<dbReference type="InterPro" id="IPR050204">
    <property type="entry name" value="AraC_XylS_family_regulators"/>
</dbReference>
<keyword evidence="5" id="KW-0804">Transcription</keyword>
<dbReference type="PROSITE" id="PS01124">
    <property type="entry name" value="HTH_ARAC_FAMILY_2"/>
    <property type="match status" value="1"/>
</dbReference>
<accession>A0ABP6ZQD2</accession>
<dbReference type="Gene3D" id="2.60.120.10">
    <property type="entry name" value="Jelly Rolls"/>
    <property type="match status" value="1"/>
</dbReference>
<dbReference type="InterPro" id="IPR018062">
    <property type="entry name" value="HTH_AraC-typ_CS"/>
</dbReference>
<reference evidence="8" key="1">
    <citation type="journal article" date="2019" name="Int. J. Syst. Evol. Microbiol.">
        <title>The Global Catalogue of Microorganisms (GCM) 10K type strain sequencing project: providing services to taxonomists for standard genome sequencing and annotation.</title>
        <authorList>
            <consortium name="The Broad Institute Genomics Platform"/>
            <consortium name="The Broad Institute Genome Sequencing Center for Infectious Disease"/>
            <person name="Wu L."/>
            <person name="Ma J."/>
        </authorList>
    </citation>
    <scope>NUCLEOTIDE SEQUENCE [LARGE SCALE GENOMIC DNA]</scope>
    <source>
        <strain evidence="8">JCM 16902</strain>
    </source>
</reference>
<keyword evidence="2" id="KW-0805">Transcription regulation</keyword>
<gene>
    <name evidence="7" type="ORF">GCM10022223_34130</name>
</gene>
<name>A0ABP6ZQD2_9ACTN</name>
<keyword evidence="4" id="KW-0010">Activator</keyword>
<dbReference type="InterPro" id="IPR037923">
    <property type="entry name" value="HTH-like"/>
</dbReference>
<comment type="caution">
    <text evidence="7">The sequence shown here is derived from an EMBL/GenBank/DDBJ whole genome shotgun (WGS) entry which is preliminary data.</text>
</comment>
<dbReference type="Pfam" id="PF12852">
    <property type="entry name" value="Cupin_6"/>
    <property type="match status" value="1"/>
</dbReference>
<evidence type="ECO:0000256" key="2">
    <source>
        <dbReference type="ARBA" id="ARBA00023015"/>
    </source>
</evidence>
<dbReference type="InterPro" id="IPR009057">
    <property type="entry name" value="Homeodomain-like_sf"/>
</dbReference>
<dbReference type="Pfam" id="PF12833">
    <property type="entry name" value="HTH_18"/>
    <property type="match status" value="1"/>
</dbReference>
<proteinExistence type="predicted"/>
<dbReference type="SUPFAM" id="SSF46689">
    <property type="entry name" value="Homeodomain-like"/>
    <property type="match status" value="2"/>
</dbReference>
<evidence type="ECO:0000256" key="3">
    <source>
        <dbReference type="ARBA" id="ARBA00023125"/>
    </source>
</evidence>
<dbReference type="InterPro" id="IPR014710">
    <property type="entry name" value="RmlC-like_jellyroll"/>
</dbReference>
<evidence type="ECO:0000313" key="7">
    <source>
        <dbReference type="EMBL" id="GAA3615034.1"/>
    </source>
</evidence>